<dbReference type="RefSeq" id="WP_094368479.1">
    <property type="nucleotide sequence ID" value="NZ_NOJY02000001.1"/>
</dbReference>
<proteinExistence type="predicted"/>
<name>A0A371JAR2_9FIRM</name>
<keyword evidence="2" id="KW-1185">Reference proteome</keyword>
<accession>A0A371JAR2</accession>
<gene>
    <name evidence="1" type="ORF">CHL78_000930</name>
</gene>
<evidence type="ECO:0000313" key="1">
    <source>
        <dbReference type="EMBL" id="RDY29766.1"/>
    </source>
</evidence>
<protein>
    <submittedName>
        <fullName evidence="1">Uncharacterized protein</fullName>
    </submittedName>
</protein>
<reference evidence="1 2" key="1">
    <citation type="journal article" date="2017" name="Genome Announc.">
        <title>Draft Genome Sequence of Romboutsia weinsteinii sp. nov. Strain CCRI-19649(T) Isolated from Surface Water.</title>
        <authorList>
            <person name="Maheux A.F."/>
            <person name="Boudreau D.K."/>
            <person name="Berube E."/>
            <person name="Boissinot M."/>
            <person name="Cantin P."/>
            <person name="Raymond F."/>
            <person name="Corbeil J."/>
            <person name="Omar R.F."/>
            <person name="Bergeron M.G."/>
        </authorList>
    </citation>
    <scope>NUCLEOTIDE SEQUENCE [LARGE SCALE GENOMIC DNA]</scope>
    <source>
        <strain evidence="1 2">CCRI-19649</strain>
    </source>
</reference>
<dbReference type="Proteomes" id="UP000215694">
    <property type="component" value="Unassembled WGS sequence"/>
</dbReference>
<dbReference type="AlphaFoldDB" id="A0A371JAR2"/>
<dbReference type="EMBL" id="NOJY02000001">
    <property type="protein sequence ID" value="RDY29766.1"/>
    <property type="molecule type" value="Genomic_DNA"/>
</dbReference>
<evidence type="ECO:0000313" key="2">
    <source>
        <dbReference type="Proteomes" id="UP000215694"/>
    </source>
</evidence>
<sequence length="123" mass="14494">MKLIRKGILPKEHIINVGEIEELLNIEINNIYKCLIDLENGRVGIINMFYNINLDCIHIQVQELGILTNNIFIEQDYLSNEGEFGLQISASNDNYEYYEKYKLFINEMIFEIYKNNEKVEEPA</sequence>
<comment type="caution">
    <text evidence="1">The sequence shown here is derived from an EMBL/GenBank/DDBJ whole genome shotgun (WGS) entry which is preliminary data.</text>
</comment>
<organism evidence="1 2">
    <name type="scientific">Romboutsia weinsteinii</name>
    <dbReference type="NCBI Taxonomy" id="2020949"/>
    <lineage>
        <taxon>Bacteria</taxon>
        <taxon>Bacillati</taxon>
        <taxon>Bacillota</taxon>
        <taxon>Clostridia</taxon>
        <taxon>Peptostreptococcales</taxon>
        <taxon>Peptostreptococcaceae</taxon>
        <taxon>Romboutsia</taxon>
    </lineage>
</organism>